<accession>A0AAV9BXT2</accession>
<gene>
    <name evidence="1" type="ORF">QJS10_CPB22g00370</name>
</gene>
<organism evidence="1 2">
    <name type="scientific">Acorus calamus</name>
    <name type="common">Sweet flag</name>
    <dbReference type="NCBI Taxonomy" id="4465"/>
    <lineage>
        <taxon>Eukaryota</taxon>
        <taxon>Viridiplantae</taxon>
        <taxon>Streptophyta</taxon>
        <taxon>Embryophyta</taxon>
        <taxon>Tracheophyta</taxon>
        <taxon>Spermatophyta</taxon>
        <taxon>Magnoliopsida</taxon>
        <taxon>Liliopsida</taxon>
        <taxon>Acoraceae</taxon>
        <taxon>Acorus</taxon>
    </lineage>
</organism>
<sequence length="99" mass="11708">MQEVRSKMLEVDRKRELNYTYKSSLLHAHQKKNQDSPNTSLSNIQNYQNIKWEDEASNIRKMYWEKTTSSEGDMMKAFFQWRQMGKSHNTSSISGLGSR</sequence>
<name>A0AAV9BXT2_ACOCL</name>
<proteinExistence type="predicted"/>
<keyword evidence="2" id="KW-1185">Reference proteome</keyword>
<evidence type="ECO:0000313" key="2">
    <source>
        <dbReference type="Proteomes" id="UP001180020"/>
    </source>
</evidence>
<dbReference type="Proteomes" id="UP001180020">
    <property type="component" value="Unassembled WGS sequence"/>
</dbReference>
<reference evidence="1" key="2">
    <citation type="submission" date="2023-06" db="EMBL/GenBank/DDBJ databases">
        <authorList>
            <person name="Ma L."/>
            <person name="Liu K.-W."/>
            <person name="Li Z."/>
            <person name="Hsiao Y.-Y."/>
            <person name="Qi Y."/>
            <person name="Fu T."/>
            <person name="Tang G."/>
            <person name="Zhang D."/>
            <person name="Sun W.-H."/>
            <person name="Liu D.-K."/>
            <person name="Li Y."/>
            <person name="Chen G.-Z."/>
            <person name="Liu X.-D."/>
            <person name="Liao X.-Y."/>
            <person name="Jiang Y.-T."/>
            <person name="Yu X."/>
            <person name="Hao Y."/>
            <person name="Huang J."/>
            <person name="Zhao X.-W."/>
            <person name="Ke S."/>
            <person name="Chen Y.-Y."/>
            <person name="Wu W.-L."/>
            <person name="Hsu J.-L."/>
            <person name="Lin Y.-F."/>
            <person name="Huang M.-D."/>
            <person name="Li C.-Y."/>
            <person name="Huang L."/>
            <person name="Wang Z.-W."/>
            <person name="Zhao X."/>
            <person name="Zhong W.-Y."/>
            <person name="Peng D.-H."/>
            <person name="Ahmad S."/>
            <person name="Lan S."/>
            <person name="Zhang J.-S."/>
            <person name="Tsai W.-C."/>
            <person name="Van De Peer Y."/>
            <person name="Liu Z.-J."/>
        </authorList>
    </citation>
    <scope>NUCLEOTIDE SEQUENCE</scope>
    <source>
        <strain evidence="1">CP</strain>
        <tissue evidence="1">Leaves</tissue>
    </source>
</reference>
<dbReference type="EMBL" id="JAUJYO010000022">
    <property type="protein sequence ID" value="KAK1281728.1"/>
    <property type="molecule type" value="Genomic_DNA"/>
</dbReference>
<dbReference type="AlphaFoldDB" id="A0AAV9BXT2"/>
<protein>
    <submittedName>
        <fullName evidence="1">Uncharacterized protein</fullName>
    </submittedName>
</protein>
<comment type="caution">
    <text evidence="1">The sequence shown here is derived from an EMBL/GenBank/DDBJ whole genome shotgun (WGS) entry which is preliminary data.</text>
</comment>
<reference evidence="1" key="1">
    <citation type="journal article" date="2023" name="Nat. Commun.">
        <title>Diploid and tetraploid genomes of Acorus and the evolution of monocots.</title>
        <authorList>
            <person name="Ma L."/>
            <person name="Liu K.W."/>
            <person name="Li Z."/>
            <person name="Hsiao Y.Y."/>
            <person name="Qi Y."/>
            <person name="Fu T."/>
            <person name="Tang G.D."/>
            <person name="Zhang D."/>
            <person name="Sun W.H."/>
            <person name="Liu D.K."/>
            <person name="Li Y."/>
            <person name="Chen G.Z."/>
            <person name="Liu X.D."/>
            <person name="Liao X.Y."/>
            <person name="Jiang Y.T."/>
            <person name="Yu X."/>
            <person name="Hao Y."/>
            <person name="Huang J."/>
            <person name="Zhao X.W."/>
            <person name="Ke S."/>
            <person name="Chen Y.Y."/>
            <person name="Wu W.L."/>
            <person name="Hsu J.L."/>
            <person name="Lin Y.F."/>
            <person name="Huang M.D."/>
            <person name="Li C.Y."/>
            <person name="Huang L."/>
            <person name="Wang Z.W."/>
            <person name="Zhao X."/>
            <person name="Zhong W.Y."/>
            <person name="Peng D.H."/>
            <person name="Ahmad S."/>
            <person name="Lan S."/>
            <person name="Zhang J.S."/>
            <person name="Tsai W.C."/>
            <person name="Van de Peer Y."/>
            <person name="Liu Z.J."/>
        </authorList>
    </citation>
    <scope>NUCLEOTIDE SEQUENCE</scope>
    <source>
        <strain evidence="1">CP</strain>
    </source>
</reference>
<evidence type="ECO:0000313" key="1">
    <source>
        <dbReference type="EMBL" id="KAK1281728.1"/>
    </source>
</evidence>